<dbReference type="AlphaFoldDB" id="A0A8D9BH42"/>
<dbReference type="SUPFAM" id="SSF49265">
    <property type="entry name" value="Fibronectin type III"/>
    <property type="match status" value="1"/>
</dbReference>
<dbReference type="EMBL" id="HBUF01630104">
    <property type="protein sequence ID" value="CAG6783024.1"/>
    <property type="molecule type" value="Transcribed_RNA"/>
</dbReference>
<dbReference type="PROSITE" id="PS50853">
    <property type="entry name" value="FN3"/>
    <property type="match status" value="1"/>
</dbReference>
<protein>
    <recommendedName>
        <fullName evidence="1">Fibronectin type-III domain-containing protein</fullName>
    </recommendedName>
</protein>
<dbReference type="InterPro" id="IPR036116">
    <property type="entry name" value="FN3_sf"/>
</dbReference>
<reference evidence="2" key="1">
    <citation type="submission" date="2021-05" db="EMBL/GenBank/DDBJ databases">
        <authorList>
            <person name="Alioto T."/>
            <person name="Alioto T."/>
            <person name="Gomez Garrido J."/>
        </authorList>
    </citation>
    <scope>NUCLEOTIDE SEQUENCE</scope>
</reference>
<evidence type="ECO:0000313" key="2">
    <source>
        <dbReference type="EMBL" id="CAG6783024.1"/>
    </source>
</evidence>
<name>A0A8D9BH42_9HEMI</name>
<feature type="domain" description="Fibronectin type-III" evidence="1">
    <location>
        <begin position="39"/>
        <end position="142"/>
    </location>
</feature>
<dbReference type="Pfam" id="PF00041">
    <property type="entry name" value="fn3"/>
    <property type="match status" value="1"/>
</dbReference>
<organism evidence="2">
    <name type="scientific">Cacopsylla melanoneura</name>
    <dbReference type="NCBI Taxonomy" id="428564"/>
    <lineage>
        <taxon>Eukaryota</taxon>
        <taxon>Metazoa</taxon>
        <taxon>Ecdysozoa</taxon>
        <taxon>Arthropoda</taxon>
        <taxon>Hexapoda</taxon>
        <taxon>Insecta</taxon>
        <taxon>Pterygota</taxon>
        <taxon>Neoptera</taxon>
        <taxon>Paraneoptera</taxon>
        <taxon>Hemiptera</taxon>
        <taxon>Sternorrhyncha</taxon>
        <taxon>Psylloidea</taxon>
        <taxon>Psyllidae</taxon>
        <taxon>Psyllinae</taxon>
        <taxon>Cacopsylla</taxon>
    </lineage>
</organism>
<dbReference type="InterPro" id="IPR013783">
    <property type="entry name" value="Ig-like_fold"/>
</dbReference>
<sequence>MTITNFLSRKYQIRTILLDEALETHDPSLTEPFEFELCEGETLKVENLTNTSIGISWAQEIDEDSQETNSEPTVCHTEGYKLEINQIENDKFHKERVITTVKNSYEIKNLSPGQTYNIELKKLMKDNEYVPLSNTNVTTRDEVIDSSDNIMGVTISKTKSVVYVEWFASPIYTTFYVKYKLRRYLPCTEQETTSTLHVATTSNTSYSLELKDLESNALYELFVTGDENQNVNPQNSSFTTTLDTKTWKCNNLTS</sequence>
<dbReference type="Gene3D" id="2.60.40.10">
    <property type="entry name" value="Immunoglobulins"/>
    <property type="match status" value="1"/>
</dbReference>
<accession>A0A8D9BH42</accession>
<proteinExistence type="predicted"/>
<dbReference type="CDD" id="cd00063">
    <property type="entry name" value="FN3"/>
    <property type="match status" value="1"/>
</dbReference>
<dbReference type="InterPro" id="IPR003961">
    <property type="entry name" value="FN3_dom"/>
</dbReference>
<evidence type="ECO:0000259" key="1">
    <source>
        <dbReference type="PROSITE" id="PS50853"/>
    </source>
</evidence>